<name>A0ABY7SZJ4_9RHOB</name>
<evidence type="ECO:0000313" key="2">
    <source>
        <dbReference type="Proteomes" id="UP001218412"/>
    </source>
</evidence>
<organism evidence="1 2">
    <name type="scientific">Paracoccus stylophorae</name>
    <dbReference type="NCBI Taxonomy" id="659350"/>
    <lineage>
        <taxon>Bacteria</taxon>
        <taxon>Pseudomonadati</taxon>
        <taxon>Pseudomonadota</taxon>
        <taxon>Alphaproteobacteria</taxon>
        <taxon>Rhodobacterales</taxon>
        <taxon>Paracoccaceae</taxon>
        <taxon>Paracoccus</taxon>
    </lineage>
</organism>
<dbReference type="Proteomes" id="UP001218412">
    <property type="component" value="Chromosome"/>
</dbReference>
<dbReference type="EMBL" id="CP067134">
    <property type="protein sequence ID" value="WCR12480.1"/>
    <property type="molecule type" value="Genomic_DNA"/>
</dbReference>
<accession>A0ABY7SZJ4</accession>
<gene>
    <name evidence="1" type="ORF">JHW45_05080</name>
</gene>
<reference evidence="1 2" key="1">
    <citation type="submission" date="2021-01" db="EMBL/GenBank/DDBJ databases">
        <title>Biogeographic distribution of Paracoccus.</title>
        <authorList>
            <person name="Hollensteiner J."/>
            <person name="Leineberger J."/>
            <person name="Brinkhoff T."/>
            <person name="Daniel R."/>
        </authorList>
    </citation>
    <scope>NUCLEOTIDE SEQUENCE [LARGE SCALE GENOMIC DNA]</scope>
    <source>
        <strain evidence="1 2">LMG25392</strain>
    </source>
</reference>
<sequence length="107" mass="11425">MAGQKAVVLLVGKLPHVIGGIAQELSDMQVEWLGAHDRAEVIRQLDAEPRIACVVMGAGLDDDIRGELIGVIASRRPDLTIHLKDRDSGPDGLAPFVRKVVDAVVLA</sequence>
<evidence type="ECO:0000313" key="1">
    <source>
        <dbReference type="EMBL" id="WCR12480.1"/>
    </source>
</evidence>
<keyword evidence="2" id="KW-1185">Reference proteome</keyword>
<protein>
    <submittedName>
        <fullName evidence="1">Uncharacterized protein</fullName>
    </submittedName>
</protein>
<proteinExistence type="predicted"/>